<dbReference type="OrthoDB" id="10267235at2759"/>
<dbReference type="AlphaFoldDB" id="A0A6J1RTP8"/>
<dbReference type="Gene3D" id="3.30.200.20">
    <property type="entry name" value="Phosphorylase Kinase, domain 1"/>
    <property type="match status" value="1"/>
</dbReference>
<dbReference type="GO" id="GO:0004305">
    <property type="term" value="F:ethanolamine kinase activity"/>
    <property type="evidence" value="ECO:0007669"/>
    <property type="project" value="UniProtKB-EC"/>
</dbReference>
<proteinExistence type="inferred from homology"/>
<evidence type="ECO:0000313" key="7">
    <source>
        <dbReference type="RefSeq" id="XP_026272287.1"/>
    </source>
</evidence>
<dbReference type="Gene3D" id="3.90.1200.10">
    <property type="match status" value="1"/>
</dbReference>
<dbReference type="KEGG" id="foc:113202328"/>
<dbReference type="InterPro" id="IPR011009">
    <property type="entry name" value="Kinase-like_dom_sf"/>
</dbReference>
<reference evidence="7" key="1">
    <citation type="submission" date="2025-08" db="UniProtKB">
        <authorList>
            <consortium name="RefSeq"/>
        </authorList>
    </citation>
    <scope>IDENTIFICATION</scope>
    <source>
        <tissue evidence="7">Whole organism</tissue>
    </source>
</reference>
<keyword evidence="7" id="KW-0808">Transferase</keyword>
<name>A0A6J1RTP8_FRAOC</name>
<dbReference type="EC" id="2.7.1.82" evidence="5"/>
<dbReference type="GO" id="GO:0006646">
    <property type="term" value="P:phosphatidylethanolamine biosynthetic process"/>
    <property type="evidence" value="ECO:0007669"/>
    <property type="project" value="TreeGrafter"/>
</dbReference>
<comment type="similarity">
    <text evidence="4">Belongs to the choline/ethanolamine kinase family.</text>
</comment>
<keyword evidence="1" id="KW-0444">Lipid biosynthesis</keyword>
<accession>A0A6J1RTP8</accession>
<sequence>MIQKTMDVNSWSRPAKLATSGWALVMAKVPHVDVHVEQENLYDGAAQVIASIRPKWKLSDVKYKLFTDGITNKLIHCSVPDDVLLIRVYGKNTDLLIDRGAETRNIKLLERARLAPRLFATFNNGLAYEFAPGATLDAASVRDPAVFPLVARRVAQLHALSPEEDLLIQPHQLRPVLWDILDKYLSLLRDGAKAGAQEHRFSQDFGGLERLESEIRDLQNQLSPLGSPLVMCHNDLLLANVILSPNRSNVVFIDYEYAGLNYQAFDIGNHFAEFAGVATVDYTLYPDKDLQTKWLEIYLEEYNKLQVGNNTSTKVNRKDVEQLYVQVNKFALASHLMWGLWALVQSEHSAIKFDFYEYATIRLKEYFAKKSLFLSLEISS</sequence>
<protein>
    <recommendedName>
        <fullName evidence="5">ethanolamine kinase</fullName>
        <ecNumber evidence="5">2.7.1.82</ecNumber>
    </recommendedName>
</protein>
<evidence type="ECO:0000313" key="6">
    <source>
        <dbReference type="Proteomes" id="UP000504606"/>
    </source>
</evidence>
<comment type="pathway">
    <text evidence="3">Phospholipid metabolism; phosphatidylethanolamine biosynthesis; phosphatidylethanolamine from ethanolamine: step 1/3.</text>
</comment>
<gene>
    <name evidence="7" type="primary">LOC113202328</name>
</gene>
<keyword evidence="2" id="KW-1208">Phospholipid metabolism</keyword>
<dbReference type="Proteomes" id="UP000504606">
    <property type="component" value="Unplaced"/>
</dbReference>
<dbReference type="SUPFAM" id="SSF56112">
    <property type="entry name" value="Protein kinase-like (PK-like)"/>
    <property type="match status" value="1"/>
</dbReference>
<keyword evidence="1" id="KW-0443">Lipid metabolism</keyword>
<dbReference type="Pfam" id="PF01633">
    <property type="entry name" value="Choline_kinase"/>
    <property type="match status" value="1"/>
</dbReference>
<dbReference type="GeneID" id="113202328"/>
<evidence type="ECO:0000256" key="4">
    <source>
        <dbReference type="ARBA" id="ARBA00038211"/>
    </source>
</evidence>
<dbReference type="PANTHER" id="PTHR22603">
    <property type="entry name" value="CHOLINE/ETHANOALAMINE KINASE"/>
    <property type="match status" value="1"/>
</dbReference>
<dbReference type="CTD" id="32585"/>
<organism evidence="6 7">
    <name type="scientific">Frankliniella occidentalis</name>
    <name type="common">Western flower thrips</name>
    <name type="synonym">Euthrips occidentalis</name>
    <dbReference type="NCBI Taxonomy" id="133901"/>
    <lineage>
        <taxon>Eukaryota</taxon>
        <taxon>Metazoa</taxon>
        <taxon>Ecdysozoa</taxon>
        <taxon>Arthropoda</taxon>
        <taxon>Hexapoda</taxon>
        <taxon>Insecta</taxon>
        <taxon>Pterygota</taxon>
        <taxon>Neoptera</taxon>
        <taxon>Paraneoptera</taxon>
        <taxon>Thysanoptera</taxon>
        <taxon>Terebrantia</taxon>
        <taxon>Thripoidea</taxon>
        <taxon>Thripidae</taxon>
        <taxon>Frankliniella</taxon>
    </lineage>
</organism>
<keyword evidence="6" id="KW-1185">Reference proteome</keyword>
<dbReference type="GO" id="GO:0005737">
    <property type="term" value="C:cytoplasm"/>
    <property type="evidence" value="ECO:0007669"/>
    <property type="project" value="TreeGrafter"/>
</dbReference>
<evidence type="ECO:0000256" key="2">
    <source>
        <dbReference type="ARBA" id="ARBA00023264"/>
    </source>
</evidence>
<keyword evidence="1" id="KW-0594">Phospholipid biosynthesis</keyword>
<dbReference type="RefSeq" id="XP_026272287.1">
    <property type="nucleotide sequence ID" value="XM_026416502.2"/>
</dbReference>
<dbReference type="PANTHER" id="PTHR22603:SF66">
    <property type="entry name" value="ETHANOLAMINE KINASE"/>
    <property type="match status" value="1"/>
</dbReference>
<keyword evidence="7" id="KW-0418">Kinase</keyword>
<evidence type="ECO:0000256" key="3">
    <source>
        <dbReference type="ARBA" id="ARBA00037883"/>
    </source>
</evidence>
<evidence type="ECO:0000256" key="1">
    <source>
        <dbReference type="ARBA" id="ARBA00023209"/>
    </source>
</evidence>
<evidence type="ECO:0000256" key="5">
    <source>
        <dbReference type="ARBA" id="ARBA00038874"/>
    </source>
</evidence>
<dbReference type="CDD" id="cd05157">
    <property type="entry name" value="ETNK_euk"/>
    <property type="match status" value="1"/>
</dbReference>